<reference evidence="18 19" key="1">
    <citation type="journal article" date="2009" name="Appl. Environ. Microbiol.">
        <title>Genomic analysis of 'Elusimicrobium minutum,' the first cultivated representative of the phylum 'Elusimicrobia' (formerly termite group 1).</title>
        <authorList>
            <person name="Herlemann D.P.R."/>
            <person name="Geissinger O."/>
            <person name="Ikeda-Ohtsubo W."/>
            <person name="Kunin V."/>
            <person name="Sun H."/>
            <person name="Lapidus A."/>
            <person name="Hugenholtz P."/>
            <person name="Brune A."/>
        </authorList>
    </citation>
    <scope>NUCLEOTIDE SEQUENCE [LARGE SCALE GENOMIC DNA]</scope>
    <source>
        <strain evidence="18 19">Pei191</strain>
    </source>
</reference>
<dbReference type="PANTHER" id="PTHR11070">
    <property type="entry name" value="UVRD / RECB / PCRA DNA HELICASE FAMILY MEMBER"/>
    <property type="match status" value="1"/>
</dbReference>
<evidence type="ECO:0000313" key="18">
    <source>
        <dbReference type="EMBL" id="ACC98836.1"/>
    </source>
</evidence>
<keyword evidence="6" id="KW-0269">Exonuclease</keyword>
<dbReference type="EMBL" id="CP001055">
    <property type="protein sequence ID" value="ACC98836.1"/>
    <property type="molecule type" value="Genomic_DNA"/>
</dbReference>
<evidence type="ECO:0000259" key="16">
    <source>
        <dbReference type="PROSITE" id="PS51198"/>
    </source>
</evidence>
<dbReference type="RefSeq" id="WP_012415451.1">
    <property type="nucleotide sequence ID" value="NC_010644.1"/>
</dbReference>
<dbReference type="InterPro" id="IPR027417">
    <property type="entry name" value="P-loop_NTPase"/>
</dbReference>
<evidence type="ECO:0000256" key="8">
    <source>
        <dbReference type="ARBA" id="ARBA00023125"/>
    </source>
</evidence>
<evidence type="ECO:0000256" key="12">
    <source>
        <dbReference type="ARBA" id="ARBA00034808"/>
    </source>
</evidence>
<comment type="catalytic activity">
    <reaction evidence="11">
        <text>Couples ATP hydrolysis with the unwinding of duplex DNA by translocating in the 3'-5' direction.</text>
        <dbReference type="EC" id="5.6.2.4"/>
    </reaction>
</comment>
<proteinExistence type="predicted"/>
<dbReference type="STRING" id="445932.Emin_1286"/>
<keyword evidence="8" id="KW-0238">DNA-binding</keyword>
<dbReference type="InterPro" id="IPR011335">
    <property type="entry name" value="Restrct_endonuc-II-like"/>
</dbReference>
<dbReference type="Pfam" id="PF00580">
    <property type="entry name" value="UvrD-helicase"/>
    <property type="match status" value="1"/>
</dbReference>
<evidence type="ECO:0000256" key="15">
    <source>
        <dbReference type="SAM" id="MobiDB-lite"/>
    </source>
</evidence>
<organism evidence="18 19">
    <name type="scientific">Elusimicrobium minutum (strain Pei191)</name>
    <dbReference type="NCBI Taxonomy" id="445932"/>
    <lineage>
        <taxon>Bacteria</taxon>
        <taxon>Pseudomonadati</taxon>
        <taxon>Elusimicrobiota</taxon>
        <taxon>Elusimicrobia</taxon>
        <taxon>Elusimicrobiales</taxon>
        <taxon>Elusimicrobiaceae</taxon>
        <taxon>Elusimicrobium</taxon>
    </lineage>
</organism>
<evidence type="ECO:0000256" key="10">
    <source>
        <dbReference type="ARBA" id="ARBA00023235"/>
    </source>
</evidence>
<dbReference type="Proteomes" id="UP000001029">
    <property type="component" value="Chromosome"/>
</dbReference>
<dbReference type="PROSITE" id="PS51198">
    <property type="entry name" value="UVRD_HELICASE_ATP_BIND"/>
    <property type="match status" value="1"/>
</dbReference>
<accession>B2KE90</accession>
<dbReference type="GO" id="GO:0004527">
    <property type="term" value="F:exonuclease activity"/>
    <property type="evidence" value="ECO:0007669"/>
    <property type="project" value="UniProtKB-KW"/>
</dbReference>
<protein>
    <recommendedName>
        <fullName evidence="12">DNA 3'-5' helicase</fullName>
        <ecNumber evidence="12">5.6.2.4</ecNumber>
    </recommendedName>
</protein>
<dbReference type="InterPro" id="IPR014017">
    <property type="entry name" value="DNA_helicase_UvrD-like_C"/>
</dbReference>
<evidence type="ECO:0000256" key="13">
    <source>
        <dbReference type="ARBA" id="ARBA00048988"/>
    </source>
</evidence>
<evidence type="ECO:0000256" key="9">
    <source>
        <dbReference type="ARBA" id="ARBA00023204"/>
    </source>
</evidence>
<feature type="binding site" evidence="14">
    <location>
        <begin position="25"/>
        <end position="32"/>
    </location>
    <ligand>
        <name>ATP</name>
        <dbReference type="ChEBI" id="CHEBI:30616"/>
    </ligand>
</feature>
<dbReference type="Pfam" id="PF12705">
    <property type="entry name" value="PDDEXK_1"/>
    <property type="match status" value="1"/>
</dbReference>
<dbReference type="InterPro" id="IPR000212">
    <property type="entry name" value="DNA_helicase_UvrD/REP"/>
</dbReference>
<name>B2KE90_ELUMP</name>
<dbReference type="PROSITE" id="PS51217">
    <property type="entry name" value="UVRD_HELICASE_CTER"/>
    <property type="match status" value="1"/>
</dbReference>
<dbReference type="Gene3D" id="3.40.50.300">
    <property type="entry name" value="P-loop containing nucleotide triphosphate hydrolases"/>
    <property type="match status" value="3"/>
</dbReference>
<evidence type="ECO:0000256" key="6">
    <source>
        <dbReference type="ARBA" id="ARBA00022839"/>
    </source>
</evidence>
<dbReference type="InterPro" id="IPR011604">
    <property type="entry name" value="PDDEXK-like_dom_sf"/>
</dbReference>
<keyword evidence="7 14" id="KW-0067">ATP-binding</keyword>
<dbReference type="GO" id="GO:0043138">
    <property type="term" value="F:3'-5' DNA helicase activity"/>
    <property type="evidence" value="ECO:0007669"/>
    <property type="project" value="UniProtKB-EC"/>
</dbReference>
<evidence type="ECO:0000259" key="17">
    <source>
        <dbReference type="PROSITE" id="PS51217"/>
    </source>
</evidence>
<dbReference type="SUPFAM" id="SSF52980">
    <property type="entry name" value="Restriction endonuclease-like"/>
    <property type="match status" value="1"/>
</dbReference>
<dbReference type="GO" id="GO:0000725">
    <property type="term" value="P:recombinational repair"/>
    <property type="evidence" value="ECO:0007669"/>
    <property type="project" value="TreeGrafter"/>
</dbReference>
<keyword evidence="4 14" id="KW-0378">Hydrolase</keyword>
<sequence>MTKITDLQTRYEASTVTDRNIVVEAGAGTGKTTLLISRLCYLMIVKNISVERIVALTFTEKAAAEIKIRLSAQLQKIIKECLSVTQKDKITLELLAHLSKEEIIIRAQRVLEFLERGFISTIHGFCSYILKAYPVEAGISPSAVVDEGQRRETVFKRLWNKWLEEELGGGGPKEEIWKRVLKEINLEDLYNYAFDMAGGKIDAYHPMSHAKVLSGVCFENAKIAEQMSCVFLPPGGKSRKIERALASASIILQEAAFAFKEGKFQKTENPGPEKLSSSDQAKGWDDENFETAVRIVDFARSLYPDRQMLIADAFSLVSPFVNNARDTFEAQGLISFDDLLVKTRTLLKNNLIVRSALKKQFEIIFIDEFQDTDPVQGELLLFLAEEEKSAAKVWNEIKLAPGKLFVVGDPKQSIYRFRGADITAYQLFTELILKQGGMICYLQTNFRSDAQIIDFVNCAGFKLIEERPGFQAKYVPINAKDGAPCDKDAVKDVIISSEQPQSADDYRHNQAEFTAKWIAENAGKLKLSNGSVLQYKDIAVLMRTSNAFNIFTEALKRYGVKYTVEEDKNFYTAQEITDILNLLSLLDNPYDKNALAGVLRSPFGGFNDDEIYQIFKQKFTDISAKKLPKGFERLGGFYKTLNTLKGFVGRISTGALVEKILSSTMFAELSQLAYNGEQTISNLQKFAALAAGDQNENANSLGQFLANSKDLARQARGEGESPLADEFLSAVSVMTIHKSKGLEFPVVFLADMFRQESVKQNKYSYSWFYDMHGLRAGPYADANLAFLEVQQLWHSKSEEARILYVALTRAKEKLFILGNNTETKKTPARHLRNAGLWPELVTVKELPNDKLTHPLQLEYFPYAEPDQFIYKINFTPEDGGVLKNAGEWFNRWAKRSEIYEKIKEEALFISPSSLNKHEAVFAGSSDNAALLGTLCHKMLENYDFKTVITPEQTAASAASLQIEDNDIIKEAAEIINNFTVSEVCKKLASMRVLAREMPFTYFEEGKIISGTVDVIVEQEGEIFVLDYKTDKTPDPSKYALQLGAYKRAVKKIMGNEGVKSGLVFLRTSQLYIIK</sequence>
<evidence type="ECO:0000256" key="5">
    <source>
        <dbReference type="ARBA" id="ARBA00022806"/>
    </source>
</evidence>
<dbReference type="Gene3D" id="1.10.486.10">
    <property type="entry name" value="PCRA, domain 4"/>
    <property type="match status" value="1"/>
</dbReference>
<dbReference type="InterPro" id="IPR014016">
    <property type="entry name" value="UvrD-like_ATP-bd"/>
</dbReference>
<dbReference type="OrthoDB" id="9810135at2"/>
<keyword evidence="9" id="KW-0234">DNA repair</keyword>
<evidence type="ECO:0000256" key="4">
    <source>
        <dbReference type="ARBA" id="ARBA00022801"/>
    </source>
</evidence>
<keyword evidence="10" id="KW-0413">Isomerase</keyword>
<dbReference type="HOGENOM" id="CLU_001114_1_1_0"/>
<comment type="catalytic activity">
    <reaction evidence="13">
        <text>ATP + H2O = ADP + phosphate + H(+)</text>
        <dbReference type="Rhea" id="RHEA:13065"/>
        <dbReference type="ChEBI" id="CHEBI:15377"/>
        <dbReference type="ChEBI" id="CHEBI:15378"/>
        <dbReference type="ChEBI" id="CHEBI:30616"/>
        <dbReference type="ChEBI" id="CHEBI:43474"/>
        <dbReference type="ChEBI" id="CHEBI:456216"/>
        <dbReference type="EC" id="5.6.2.4"/>
    </reaction>
</comment>
<evidence type="ECO:0000256" key="14">
    <source>
        <dbReference type="PROSITE-ProRule" id="PRU00560"/>
    </source>
</evidence>
<keyword evidence="3" id="KW-0227">DNA damage</keyword>
<keyword evidence="1" id="KW-0540">Nuclease</keyword>
<dbReference type="GO" id="GO:0005524">
    <property type="term" value="F:ATP binding"/>
    <property type="evidence" value="ECO:0007669"/>
    <property type="project" value="UniProtKB-UniRule"/>
</dbReference>
<feature type="domain" description="UvrD-like helicase ATP-binding" evidence="16">
    <location>
        <begin position="4"/>
        <end position="449"/>
    </location>
</feature>
<evidence type="ECO:0000256" key="1">
    <source>
        <dbReference type="ARBA" id="ARBA00022722"/>
    </source>
</evidence>
<feature type="region of interest" description="Disordered" evidence="15">
    <location>
        <begin position="263"/>
        <end position="282"/>
    </location>
</feature>
<dbReference type="Gene3D" id="3.90.320.10">
    <property type="match status" value="1"/>
</dbReference>
<dbReference type="SUPFAM" id="SSF52540">
    <property type="entry name" value="P-loop containing nucleoside triphosphate hydrolases"/>
    <property type="match status" value="1"/>
</dbReference>
<keyword evidence="19" id="KW-1185">Reference proteome</keyword>
<dbReference type="GO" id="GO:0003677">
    <property type="term" value="F:DNA binding"/>
    <property type="evidence" value="ECO:0007669"/>
    <property type="project" value="UniProtKB-KW"/>
</dbReference>
<dbReference type="InterPro" id="IPR038726">
    <property type="entry name" value="PDDEXK_AddAB-type"/>
</dbReference>
<evidence type="ECO:0000256" key="2">
    <source>
        <dbReference type="ARBA" id="ARBA00022741"/>
    </source>
</evidence>
<dbReference type="GO" id="GO:0009338">
    <property type="term" value="C:exodeoxyribonuclease V complex"/>
    <property type="evidence" value="ECO:0007669"/>
    <property type="project" value="TreeGrafter"/>
</dbReference>
<evidence type="ECO:0000313" key="19">
    <source>
        <dbReference type="Proteomes" id="UP000001029"/>
    </source>
</evidence>
<keyword evidence="5 14" id="KW-0347">Helicase</keyword>
<dbReference type="Pfam" id="PF13361">
    <property type="entry name" value="UvrD_C"/>
    <property type="match status" value="1"/>
</dbReference>
<evidence type="ECO:0000256" key="3">
    <source>
        <dbReference type="ARBA" id="ARBA00022763"/>
    </source>
</evidence>
<evidence type="ECO:0000256" key="7">
    <source>
        <dbReference type="ARBA" id="ARBA00022840"/>
    </source>
</evidence>
<dbReference type="GO" id="GO:0005829">
    <property type="term" value="C:cytosol"/>
    <property type="evidence" value="ECO:0007669"/>
    <property type="project" value="TreeGrafter"/>
</dbReference>
<feature type="domain" description="UvrD-like helicase C-terminal" evidence="17">
    <location>
        <begin position="454"/>
        <end position="741"/>
    </location>
</feature>
<dbReference type="AlphaFoldDB" id="B2KE90"/>
<keyword evidence="2 14" id="KW-0547">Nucleotide-binding</keyword>
<dbReference type="PANTHER" id="PTHR11070:SF23">
    <property type="entry name" value="RECBCD ENZYME SUBUNIT RECB"/>
    <property type="match status" value="1"/>
</dbReference>
<dbReference type="EC" id="5.6.2.4" evidence="12"/>
<gene>
    <name evidence="18" type="ordered locus">Emin_1286</name>
</gene>
<evidence type="ECO:0000256" key="11">
    <source>
        <dbReference type="ARBA" id="ARBA00034617"/>
    </source>
</evidence>
<dbReference type="KEGG" id="emi:Emin_1286"/>